<feature type="compositionally biased region" description="Low complexity" evidence="1">
    <location>
        <begin position="1"/>
        <end position="14"/>
    </location>
</feature>
<protein>
    <recommendedName>
        <fullName evidence="4">DUF2461 domain-containing protein</fullName>
    </recommendedName>
</protein>
<gene>
    <name evidence="2" type="ORF">BJX63DRAFT_335293</name>
</gene>
<evidence type="ECO:0008006" key="4">
    <source>
        <dbReference type="Google" id="ProtNLM"/>
    </source>
</evidence>
<keyword evidence="3" id="KW-1185">Reference proteome</keyword>
<evidence type="ECO:0000313" key="3">
    <source>
        <dbReference type="Proteomes" id="UP001610334"/>
    </source>
</evidence>
<comment type="caution">
    <text evidence="2">The sequence shown here is derived from an EMBL/GenBank/DDBJ whole genome shotgun (WGS) entry which is preliminary data.</text>
</comment>
<name>A0ABR4HZ31_9EURO</name>
<proteinExistence type="predicted"/>
<dbReference type="PANTHER" id="PTHR36452">
    <property type="entry name" value="CHROMOSOME 12, WHOLE GENOME SHOTGUN SEQUENCE"/>
    <property type="match status" value="1"/>
</dbReference>
<dbReference type="InterPro" id="IPR012808">
    <property type="entry name" value="CHP02453"/>
</dbReference>
<dbReference type="Proteomes" id="UP001610334">
    <property type="component" value="Unassembled WGS sequence"/>
</dbReference>
<dbReference type="EMBL" id="JBFXLT010000008">
    <property type="protein sequence ID" value="KAL2820017.1"/>
    <property type="molecule type" value="Genomic_DNA"/>
</dbReference>
<reference evidence="2 3" key="1">
    <citation type="submission" date="2024-07" db="EMBL/GenBank/DDBJ databases">
        <title>Section-level genome sequencing and comparative genomics of Aspergillus sections Usti and Cavernicolus.</title>
        <authorList>
            <consortium name="Lawrence Berkeley National Laboratory"/>
            <person name="Nybo J.L."/>
            <person name="Vesth T.C."/>
            <person name="Theobald S."/>
            <person name="Frisvad J.C."/>
            <person name="Larsen T.O."/>
            <person name="Kjaerboelling I."/>
            <person name="Rothschild-Mancinelli K."/>
            <person name="Lyhne E.K."/>
            <person name="Kogle M.E."/>
            <person name="Barry K."/>
            <person name="Clum A."/>
            <person name="Na H."/>
            <person name="Ledsgaard L."/>
            <person name="Lin J."/>
            <person name="Lipzen A."/>
            <person name="Kuo A."/>
            <person name="Riley R."/>
            <person name="Mondo S."/>
            <person name="Labutti K."/>
            <person name="Haridas S."/>
            <person name="Pangalinan J."/>
            <person name="Salamov A.A."/>
            <person name="Simmons B.A."/>
            <person name="Magnuson J.K."/>
            <person name="Chen J."/>
            <person name="Drula E."/>
            <person name="Henrissat B."/>
            <person name="Wiebenga A."/>
            <person name="Lubbers R.J."/>
            <person name="Gomes A.C."/>
            <person name="Makela M.R."/>
            <person name="Stajich J."/>
            <person name="Grigoriev I.V."/>
            <person name="Mortensen U.H."/>
            <person name="De Vries R.P."/>
            <person name="Baker S.E."/>
            <person name="Andersen M.R."/>
        </authorList>
    </citation>
    <scope>NUCLEOTIDE SEQUENCE [LARGE SCALE GENOMIC DNA]</scope>
    <source>
        <strain evidence="2 3">CBS 588.65</strain>
    </source>
</reference>
<evidence type="ECO:0000313" key="2">
    <source>
        <dbReference type="EMBL" id="KAL2820017.1"/>
    </source>
</evidence>
<feature type="region of interest" description="Disordered" evidence="1">
    <location>
        <begin position="1"/>
        <end position="176"/>
    </location>
</feature>
<evidence type="ECO:0000256" key="1">
    <source>
        <dbReference type="SAM" id="MobiDB-lite"/>
    </source>
</evidence>
<feature type="compositionally biased region" description="Basic residues" evidence="1">
    <location>
        <begin position="69"/>
        <end position="79"/>
    </location>
</feature>
<dbReference type="PANTHER" id="PTHR36452:SF1">
    <property type="entry name" value="DUF2461 DOMAIN-CONTAINING PROTEIN"/>
    <property type="match status" value="1"/>
</dbReference>
<dbReference type="NCBIfam" id="TIGR02453">
    <property type="entry name" value="TIGR02453 family protein"/>
    <property type="match status" value="1"/>
</dbReference>
<dbReference type="Pfam" id="PF09365">
    <property type="entry name" value="DUF2461"/>
    <property type="match status" value="1"/>
</dbReference>
<sequence length="429" mass="47603">MPPRSTRSTRAAPAPAAPKPASKKRASVQVAEASGRALKKQKYDTSPPGKTAKSTVIESKYFNKGESKKPKKGSKKRAAKPKEDYEEDPDAASSDADSEFGGLKEQSTKGKNTISQAVKDFSRKRGPKSEVSEEPTTSSKQDLWREGVKTGLGPGKEVFIQKPKARGPGDTPYEDETLHPNTLLFLEDLAENNERQWLKAHDADYRASKKDWDTFVETLTEKIIDQDGTIPELPAKDLVFRIHRDIRFSKDPTPYKTHFSAAWSRTGKKGPYAAYYVHCQPGASFVGSGLWHPEADKLALLRDDIDRHSERLKDVLRQEGLRREFFGGIPDDEDRAVEAFTKQNSESALKTKPKGFEHDNENIELLRLRSFTIGKPVPDADLLSPDAQEKITNLIGIMEPFVTYLNSVVMPDLGGQDTSSIASDSADGE</sequence>
<organism evidence="2 3">
    <name type="scientific">Aspergillus granulosus</name>
    <dbReference type="NCBI Taxonomy" id="176169"/>
    <lineage>
        <taxon>Eukaryota</taxon>
        <taxon>Fungi</taxon>
        <taxon>Dikarya</taxon>
        <taxon>Ascomycota</taxon>
        <taxon>Pezizomycotina</taxon>
        <taxon>Eurotiomycetes</taxon>
        <taxon>Eurotiomycetidae</taxon>
        <taxon>Eurotiales</taxon>
        <taxon>Aspergillaceae</taxon>
        <taxon>Aspergillus</taxon>
        <taxon>Aspergillus subgen. Nidulantes</taxon>
    </lineage>
</organism>
<feature type="compositionally biased region" description="Basic and acidic residues" evidence="1">
    <location>
        <begin position="120"/>
        <end position="131"/>
    </location>
</feature>
<accession>A0ABR4HZ31</accession>